<dbReference type="SUPFAM" id="SSF52833">
    <property type="entry name" value="Thioredoxin-like"/>
    <property type="match status" value="1"/>
</dbReference>
<dbReference type="PROSITE" id="PS51379">
    <property type="entry name" value="4FE4S_FER_2"/>
    <property type="match status" value="2"/>
</dbReference>
<dbReference type="GO" id="GO:0046872">
    <property type="term" value="F:metal ion binding"/>
    <property type="evidence" value="ECO:0007669"/>
    <property type="project" value="UniProtKB-KW"/>
</dbReference>
<dbReference type="Gene3D" id="3.10.20.600">
    <property type="match status" value="1"/>
</dbReference>
<organism evidence="7 8">
    <name type="scientific">Sporofaciens musculi</name>
    <dbReference type="NCBI Taxonomy" id="2681861"/>
    <lineage>
        <taxon>Bacteria</taxon>
        <taxon>Bacillati</taxon>
        <taxon>Bacillota</taxon>
        <taxon>Clostridia</taxon>
        <taxon>Lachnospirales</taxon>
        <taxon>Lachnospiraceae</taxon>
        <taxon>Sporofaciens</taxon>
    </lineage>
</organism>
<dbReference type="EMBL" id="WUQX01000001">
    <property type="protein sequence ID" value="MXP77857.1"/>
    <property type="molecule type" value="Genomic_DNA"/>
</dbReference>
<dbReference type="Pfam" id="PF10589">
    <property type="entry name" value="NADH_4Fe-4S"/>
    <property type="match status" value="1"/>
</dbReference>
<dbReference type="Pfam" id="PF00037">
    <property type="entry name" value="Fer4"/>
    <property type="match status" value="2"/>
</dbReference>
<evidence type="ECO:0000256" key="5">
    <source>
        <dbReference type="ARBA" id="ARBA00023014"/>
    </source>
</evidence>
<evidence type="ECO:0000256" key="3">
    <source>
        <dbReference type="ARBA" id="ARBA00022723"/>
    </source>
</evidence>
<gene>
    <name evidence="7" type="primary">nuoF</name>
    <name evidence="7" type="ORF">GN277_21640</name>
</gene>
<evidence type="ECO:0000256" key="4">
    <source>
        <dbReference type="ARBA" id="ARBA00023004"/>
    </source>
</evidence>
<dbReference type="InterPro" id="IPR019554">
    <property type="entry name" value="Soluble_ligand-bd"/>
</dbReference>
<dbReference type="Gene3D" id="3.40.50.11540">
    <property type="entry name" value="NADH-ubiquinone oxidoreductase 51kDa subunit"/>
    <property type="match status" value="1"/>
</dbReference>
<dbReference type="InterPro" id="IPR011538">
    <property type="entry name" value="Nuo51_FMN-bd"/>
</dbReference>
<proteinExistence type="inferred from homology"/>
<dbReference type="Pfam" id="PF01512">
    <property type="entry name" value="Complex1_51K"/>
    <property type="match status" value="1"/>
</dbReference>
<keyword evidence="8" id="KW-1185">Reference proteome</keyword>
<evidence type="ECO:0000256" key="2">
    <source>
        <dbReference type="ARBA" id="ARBA00022485"/>
    </source>
</evidence>
<comment type="caution">
    <text evidence="7">The sequence shown here is derived from an EMBL/GenBank/DDBJ whole genome shotgun (WGS) entry which is preliminary data.</text>
</comment>
<protein>
    <submittedName>
        <fullName evidence="7">NADH-quinone oxidoreductase subunit NuoF</fullName>
    </submittedName>
</protein>
<dbReference type="AlphaFoldDB" id="A0A7X3MK58"/>
<dbReference type="RefSeq" id="WP_159753574.1">
    <property type="nucleotide sequence ID" value="NZ_WUQX01000001.1"/>
</dbReference>
<dbReference type="Pfam" id="PF10531">
    <property type="entry name" value="SLBB"/>
    <property type="match status" value="1"/>
</dbReference>
<dbReference type="SUPFAM" id="SSF140490">
    <property type="entry name" value="Nqo1C-terminal domain-like"/>
    <property type="match status" value="1"/>
</dbReference>
<dbReference type="InterPro" id="IPR037225">
    <property type="entry name" value="Nuo51_FMN-bd_sf"/>
</dbReference>
<dbReference type="Pfam" id="PF01257">
    <property type="entry name" value="2Fe-2S_thioredx"/>
    <property type="match status" value="1"/>
</dbReference>
<dbReference type="InterPro" id="IPR017896">
    <property type="entry name" value="4Fe4S_Fe-S-bd"/>
</dbReference>
<keyword evidence="2" id="KW-0004">4Fe-4S</keyword>
<evidence type="ECO:0000259" key="6">
    <source>
        <dbReference type="PROSITE" id="PS51379"/>
    </source>
</evidence>
<dbReference type="GO" id="GO:0010181">
    <property type="term" value="F:FMN binding"/>
    <property type="evidence" value="ECO:0007669"/>
    <property type="project" value="InterPro"/>
</dbReference>
<keyword evidence="5" id="KW-0411">Iron-sulfur</keyword>
<accession>A0A7X3MK58</accession>
<evidence type="ECO:0000313" key="8">
    <source>
        <dbReference type="Proteomes" id="UP000460412"/>
    </source>
</evidence>
<comment type="similarity">
    <text evidence="1">Belongs to the complex I 51 kDa subunit family.</text>
</comment>
<dbReference type="Gene3D" id="1.20.1440.230">
    <property type="entry name" value="NADH-ubiquinone oxidoreductase 51kDa subunit, iron-sulphur binding domain"/>
    <property type="match status" value="1"/>
</dbReference>
<dbReference type="FunFam" id="3.40.50.11540:FF:000001">
    <property type="entry name" value="NADH dehydrogenase [ubiquinone] flavoprotein 1, mitochondrial"/>
    <property type="match status" value="1"/>
</dbReference>
<keyword evidence="3" id="KW-0479">Metal-binding</keyword>
<dbReference type="GO" id="GO:0051539">
    <property type="term" value="F:4 iron, 4 sulfur cluster binding"/>
    <property type="evidence" value="ECO:0007669"/>
    <property type="project" value="UniProtKB-KW"/>
</dbReference>
<dbReference type="Gene3D" id="3.30.70.20">
    <property type="match status" value="2"/>
</dbReference>
<dbReference type="PROSITE" id="PS00645">
    <property type="entry name" value="COMPLEX1_51K_2"/>
    <property type="match status" value="1"/>
</dbReference>
<feature type="domain" description="4Fe-4S ferredoxin-type" evidence="6">
    <location>
        <begin position="599"/>
        <end position="626"/>
    </location>
</feature>
<dbReference type="SMART" id="SM00928">
    <property type="entry name" value="NADH_4Fe-4S"/>
    <property type="match status" value="1"/>
</dbReference>
<dbReference type="InterPro" id="IPR019575">
    <property type="entry name" value="Nuop51_4Fe4S-bd"/>
</dbReference>
<dbReference type="InterPro" id="IPR001949">
    <property type="entry name" value="NADH-UbQ_OxRdtase_51kDa_CS"/>
</dbReference>
<dbReference type="InterPro" id="IPR036249">
    <property type="entry name" value="Thioredoxin-like_sf"/>
</dbReference>
<dbReference type="NCBIfam" id="NF010120">
    <property type="entry name" value="PRK13596.1"/>
    <property type="match status" value="1"/>
</dbReference>
<dbReference type="InterPro" id="IPR037207">
    <property type="entry name" value="Nuop51_4Fe4S-bd_sf"/>
</dbReference>
<dbReference type="Proteomes" id="UP000460412">
    <property type="component" value="Unassembled WGS sequence"/>
</dbReference>
<dbReference type="InterPro" id="IPR017900">
    <property type="entry name" value="4Fe4S_Fe_S_CS"/>
</dbReference>
<dbReference type="Gene3D" id="6.10.250.1450">
    <property type="match status" value="1"/>
</dbReference>
<feature type="domain" description="4Fe-4S ferredoxin-type" evidence="6">
    <location>
        <begin position="569"/>
        <end position="598"/>
    </location>
</feature>
<dbReference type="SUPFAM" id="SSF142984">
    <property type="entry name" value="Nqo1 middle domain-like"/>
    <property type="match status" value="1"/>
</dbReference>
<dbReference type="SUPFAM" id="SSF54862">
    <property type="entry name" value="4Fe-4S ferredoxins"/>
    <property type="match status" value="1"/>
</dbReference>
<dbReference type="CDD" id="cd02980">
    <property type="entry name" value="TRX_Fd_family"/>
    <property type="match status" value="1"/>
</dbReference>
<sequence>MKSLEELKAIREKNQGEINLRSGHEVQTGSKYRLHVLVCGGTGCTSSGSQKIREKLEEEIKRNGLEEEVAVVKTGCFGLCALGPIMIVYPEGAFYAMVKEEDIPEIVSEHLVKGNVVERLLYDETVKGNNEILPLQDTQFYKKQHRVALRNCGAINPENIEEYIGTRGYEALGTVLTTKKPEEVIQTILDSGLRGRGGAGFPTGLKWKFAAANQADQKYVCCNADEGDPGAFMDRSVLEGDPHVVLEAMAIAGYAIGASQGYIYVRAEYPIAVERLNIAISQAREYGLLGKNIFDTGFDFDIELRLGAGAFVCGEETALMTSIEGNRGEPRPRPPFPALKGLFQKPTILNNVETLANIPQIILNGASWFADMGTEKSKGTKVFALGGKVKNTGLVEIPMGTTLREIVEEIGGGIPNGKKFKAAQTGGPSGGCIPAEHFDVPIDYDNLIAIGSMMGSGGLIVMDEDTCMVDIAKFFLEFTVDESCGKCTPCRIGTRRMLEILEKITNGQGTMEDLDKLEDLAAHLKSNSLCALGQTAPNPVLSTLRYFKDEYIAHIVDKKCPAGVCKALLSYKIDADKCKGCTLCARTCPNDAITGSVREPHVINQDKCVKCGACMEKCRFGAIYKE</sequence>
<reference evidence="7 8" key="1">
    <citation type="submission" date="2019-12" db="EMBL/GenBank/DDBJ databases">
        <title>Sporaefaciens musculi gen. nov., sp. nov., a novel bacterium isolated from the caecum of an obese mouse.</title>
        <authorList>
            <person name="Rasmussen T.S."/>
            <person name="Streidl T."/>
            <person name="Hitch T.C.A."/>
            <person name="Wortmann E."/>
            <person name="Deptula P."/>
            <person name="Hansen M."/>
            <person name="Nielsen D.S."/>
            <person name="Clavel T."/>
            <person name="Vogensen F.K."/>
        </authorList>
    </citation>
    <scope>NUCLEOTIDE SEQUENCE [LARGE SCALE GENOMIC DNA]</scope>
    <source>
        <strain evidence="7 8">WCA-9-b2</strain>
    </source>
</reference>
<dbReference type="Gene3D" id="3.40.30.10">
    <property type="entry name" value="Glutaredoxin"/>
    <property type="match status" value="1"/>
</dbReference>
<evidence type="ECO:0000313" key="7">
    <source>
        <dbReference type="EMBL" id="MXP77857.1"/>
    </source>
</evidence>
<dbReference type="PROSITE" id="PS00198">
    <property type="entry name" value="4FE4S_FER_1"/>
    <property type="match status" value="1"/>
</dbReference>
<dbReference type="SUPFAM" id="SSF142019">
    <property type="entry name" value="Nqo1 FMN-binding domain-like"/>
    <property type="match status" value="1"/>
</dbReference>
<dbReference type="GO" id="GO:0008137">
    <property type="term" value="F:NADH dehydrogenase (ubiquinone) activity"/>
    <property type="evidence" value="ECO:0007669"/>
    <property type="project" value="InterPro"/>
</dbReference>
<dbReference type="PANTHER" id="PTHR43578:SF3">
    <property type="entry name" value="NADH-QUINONE OXIDOREDUCTASE SUBUNIT F"/>
    <property type="match status" value="1"/>
</dbReference>
<dbReference type="FunFam" id="1.20.1440.230:FF:000001">
    <property type="entry name" value="Mitochondrial NADH dehydrogenase flavoprotein 1"/>
    <property type="match status" value="1"/>
</dbReference>
<name>A0A7X3MK58_9FIRM</name>
<evidence type="ECO:0000256" key="1">
    <source>
        <dbReference type="ARBA" id="ARBA00007523"/>
    </source>
</evidence>
<dbReference type="PANTHER" id="PTHR43578">
    <property type="entry name" value="NADH-QUINONE OXIDOREDUCTASE SUBUNIT F"/>
    <property type="match status" value="1"/>
</dbReference>
<keyword evidence="4" id="KW-0408">Iron</keyword>